<evidence type="ECO:0000313" key="8">
    <source>
        <dbReference type="EMBL" id="MBB3186407.1"/>
    </source>
</evidence>
<dbReference type="PANTHER" id="PTHR43811:SF19">
    <property type="entry name" value="39 KDA FK506-BINDING NUCLEAR PROTEIN"/>
    <property type="match status" value="1"/>
</dbReference>
<evidence type="ECO:0000256" key="3">
    <source>
        <dbReference type="ARBA" id="ARBA00023110"/>
    </source>
</evidence>
<gene>
    <name evidence="8" type="ORF">FHX64_000570</name>
</gene>
<dbReference type="RefSeq" id="WP_183412305.1">
    <property type="nucleotide sequence ID" value="NZ_JACHYB010000001.1"/>
</dbReference>
<comment type="caution">
    <text evidence="8">The sequence shown here is derived from an EMBL/GenBank/DDBJ whole genome shotgun (WGS) entry which is preliminary data.</text>
</comment>
<sequence>MLNSKQLNALPLLIIIALIVGACNSQSGNWQKLNQQFLDNNKTQANVVTTSTGLQYKVITRGVGLKPNAGSYVQLLYTGKLIDGTVFDTTVNDTTLVNSPRSMYVSSLVSGFQEALLKMNTGSTFEIYIPQSLGYGSTAMGNIPAYSTLIFDVQLVGFQ</sequence>
<dbReference type="PROSITE" id="PS51257">
    <property type="entry name" value="PROKAR_LIPOPROTEIN"/>
    <property type="match status" value="1"/>
</dbReference>
<dbReference type="SUPFAM" id="SSF54534">
    <property type="entry name" value="FKBP-like"/>
    <property type="match status" value="1"/>
</dbReference>
<dbReference type="InterPro" id="IPR046357">
    <property type="entry name" value="PPIase_dom_sf"/>
</dbReference>
<dbReference type="GO" id="GO:0006457">
    <property type="term" value="P:protein folding"/>
    <property type="evidence" value="ECO:0007669"/>
    <property type="project" value="InterPro"/>
</dbReference>
<evidence type="ECO:0000259" key="7">
    <source>
        <dbReference type="PROSITE" id="PS50059"/>
    </source>
</evidence>
<dbReference type="InterPro" id="IPR001179">
    <property type="entry name" value="PPIase_FKBP_dom"/>
</dbReference>
<evidence type="ECO:0000256" key="5">
    <source>
        <dbReference type="PROSITE-ProRule" id="PRU00277"/>
    </source>
</evidence>
<protein>
    <recommendedName>
        <fullName evidence="6">Peptidyl-prolyl cis-trans isomerase</fullName>
        <ecNumber evidence="6">5.2.1.8</ecNumber>
    </recommendedName>
</protein>
<dbReference type="InterPro" id="IPR000774">
    <property type="entry name" value="PPIase_FKBP_N"/>
</dbReference>
<feature type="domain" description="PPIase FKBP-type" evidence="7">
    <location>
        <begin position="70"/>
        <end position="159"/>
    </location>
</feature>
<organism evidence="8 9">
    <name type="scientific">Microbacter margulisiae</name>
    <dbReference type="NCBI Taxonomy" id="1350067"/>
    <lineage>
        <taxon>Bacteria</taxon>
        <taxon>Pseudomonadati</taxon>
        <taxon>Bacteroidota</taxon>
        <taxon>Bacteroidia</taxon>
        <taxon>Bacteroidales</taxon>
        <taxon>Porphyromonadaceae</taxon>
        <taxon>Microbacter</taxon>
    </lineage>
</organism>
<evidence type="ECO:0000256" key="1">
    <source>
        <dbReference type="ARBA" id="ARBA00000971"/>
    </source>
</evidence>
<reference evidence="8 9" key="1">
    <citation type="submission" date="2020-08" db="EMBL/GenBank/DDBJ databases">
        <title>Genomic Encyclopedia of Type Strains, Phase IV (KMG-IV): sequencing the most valuable type-strain genomes for metagenomic binning, comparative biology and taxonomic classification.</title>
        <authorList>
            <person name="Goeker M."/>
        </authorList>
    </citation>
    <scope>NUCLEOTIDE SEQUENCE [LARGE SCALE GENOMIC DNA]</scope>
    <source>
        <strain evidence="8 9">DSM 27471</strain>
    </source>
</reference>
<accession>A0A7W5H1I5</accession>
<keyword evidence="4 5" id="KW-0413">Isomerase</keyword>
<keyword evidence="9" id="KW-1185">Reference proteome</keyword>
<dbReference type="Proteomes" id="UP000544222">
    <property type="component" value="Unassembled WGS sequence"/>
</dbReference>
<dbReference type="EMBL" id="JACHYB010000001">
    <property type="protein sequence ID" value="MBB3186407.1"/>
    <property type="molecule type" value="Genomic_DNA"/>
</dbReference>
<evidence type="ECO:0000256" key="6">
    <source>
        <dbReference type="RuleBase" id="RU003915"/>
    </source>
</evidence>
<name>A0A7W5H1I5_9PORP</name>
<comment type="similarity">
    <text evidence="2 6">Belongs to the FKBP-type PPIase family.</text>
</comment>
<dbReference type="AlphaFoldDB" id="A0A7W5H1I5"/>
<evidence type="ECO:0000256" key="2">
    <source>
        <dbReference type="ARBA" id="ARBA00006577"/>
    </source>
</evidence>
<dbReference type="Pfam" id="PF00254">
    <property type="entry name" value="FKBP_C"/>
    <property type="match status" value="1"/>
</dbReference>
<keyword evidence="3 5" id="KW-0697">Rotamase</keyword>
<dbReference type="PANTHER" id="PTHR43811">
    <property type="entry name" value="FKBP-TYPE PEPTIDYL-PROLYL CIS-TRANS ISOMERASE FKPA"/>
    <property type="match status" value="1"/>
</dbReference>
<dbReference type="Gene3D" id="3.10.50.40">
    <property type="match status" value="1"/>
</dbReference>
<dbReference type="EC" id="5.2.1.8" evidence="6"/>
<dbReference type="Pfam" id="PF01346">
    <property type="entry name" value="FKBP_N"/>
    <property type="match status" value="1"/>
</dbReference>
<proteinExistence type="inferred from homology"/>
<evidence type="ECO:0000256" key="4">
    <source>
        <dbReference type="ARBA" id="ARBA00023235"/>
    </source>
</evidence>
<dbReference type="GO" id="GO:0003755">
    <property type="term" value="F:peptidyl-prolyl cis-trans isomerase activity"/>
    <property type="evidence" value="ECO:0007669"/>
    <property type="project" value="UniProtKB-UniRule"/>
</dbReference>
<dbReference type="PROSITE" id="PS50059">
    <property type="entry name" value="FKBP_PPIASE"/>
    <property type="match status" value="1"/>
</dbReference>
<comment type="catalytic activity">
    <reaction evidence="1 5 6">
        <text>[protein]-peptidylproline (omega=180) = [protein]-peptidylproline (omega=0)</text>
        <dbReference type="Rhea" id="RHEA:16237"/>
        <dbReference type="Rhea" id="RHEA-COMP:10747"/>
        <dbReference type="Rhea" id="RHEA-COMP:10748"/>
        <dbReference type="ChEBI" id="CHEBI:83833"/>
        <dbReference type="ChEBI" id="CHEBI:83834"/>
        <dbReference type="EC" id="5.2.1.8"/>
    </reaction>
</comment>
<evidence type="ECO:0000313" key="9">
    <source>
        <dbReference type="Proteomes" id="UP000544222"/>
    </source>
</evidence>